<keyword evidence="7" id="KW-0233">DNA recombination</keyword>
<dbReference type="EMBL" id="MF467281">
    <property type="protein sequence ID" value="ATI21224.1"/>
    <property type="molecule type" value="Genomic_DNA"/>
</dbReference>
<dbReference type="GO" id="GO:0000400">
    <property type="term" value="F:four-way junction DNA binding"/>
    <property type="evidence" value="ECO:0007669"/>
    <property type="project" value="InterPro"/>
</dbReference>
<keyword evidence="4" id="KW-0227">DNA damage</keyword>
<dbReference type="GO" id="GO:0016788">
    <property type="term" value="F:hydrolase activity, acting on ester bonds"/>
    <property type="evidence" value="ECO:0007669"/>
    <property type="project" value="InterPro"/>
</dbReference>
<proteinExistence type="inferred from homology"/>
<dbReference type="GO" id="GO:0004518">
    <property type="term" value="F:nuclease activity"/>
    <property type="evidence" value="ECO:0007669"/>
    <property type="project" value="UniProtKB-KW"/>
</dbReference>
<evidence type="ECO:0000313" key="9">
    <source>
        <dbReference type="EMBL" id="ATI21224.1"/>
    </source>
</evidence>
<protein>
    <submittedName>
        <fullName evidence="9">Holliday junction resolvase</fullName>
    </submittedName>
</protein>
<keyword evidence="8" id="KW-0234">DNA repair</keyword>
<keyword evidence="12" id="KW-1185">Reference proteome</keyword>
<reference evidence="10 11" key="1">
    <citation type="journal article" date="2017" name="Sci. Rep.">
        <title>Molecular and microscopic characterization of a novel Eastern grey kangaroopox virus genome directly from a clinical sample.</title>
        <authorList>
            <person name="Sarker S."/>
            <person name="Roberts H.K."/>
            <person name="Tidd N."/>
            <person name="Ault S."/>
            <person name="Ladmore G."/>
            <person name="Peters A."/>
            <person name="Forwood J.K."/>
            <person name="Helbig K."/>
            <person name="Raidal S.R."/>
        </authorList>
    </citation>
    <scope>NUCLEOTIDE SEQUENCE [LARGE SCALE GENOMIC DNA]</scope>
    <source>
        <strain evidence="10 11">NSW</strain>
    </source>
</reference>
<comment type="similarity">
    <text evidence="2">Belongs to the RuvC family. Poxviruses-type subfamily.</text>
</comment>
<keyword evidence="6" id="KW-0460">Magnesium</keyword>
<evidence type="ECO:0000313" key="10">
    <source>
        <dbReference type="EMBL" id="ATX75131.1"/>
    </source>
</evidence>
<comment type="cofactor">
    <cofactor evidence="1">
        <name>Mg(2+)</name>
        <dbReference type="ChEBI" id="CHEBI:18420"/>
    </cofactor>
</comment>
<keyword evidence="3" id="KW-0540">Nuclease</keyword>
<evidence type="ECO:0000256" key="7">
    <source>
        <dbReference type="ARBA" id="ARBA00023172"/>
    </source>
</evidence>
<evidence type="ECO:0000256" key="5">
    <source>
        <dbReference type="ARBA" id="ARBA00022801"/>
    </source>
</evidence>
<evidence type="ECO:0000256" key="8">
    <source>
        <dbReference type="ARBA" id="ARBA00023204"/>
    </source>
</evidence>
<evidence type="ECO:0000256" key="2">
    <source>
        <dbReference type="ARBA" id="ARBA00008810"/>
    </source>
</evidence>
<evidence type="ECO:0000313" key="11">
    <source>
        <dbReference type="Proteomes" id="UP000318014"/>
    </source>
</evidence>
<evidence type="ECO:0000256" key="3">
    <source>
        <dbReference type="ARBA" id="ARBA00022722"/>
    </source>
</evidence>
<dbReference type="GO" id="GO:0006310">
    <property type="term" value="P:DNA recombination"/>
    <property type="evidence" value="ECO:0007669"/>
    <property type="project" value="UniProtKB-KW"/>
</dbReference>
<dbReference type="InterPro" id="IPR012337">
    <property type="entry name" value="RNaseH-like_sf"/>
</dbReference>
<gene>
    <name evidence="10" type="ORF">EKPV-NSW-ORF144</name>
</gene>
<accession>A0A2C9DT91</accession>
<dbReference type="InterPro" id="IPR006932">
    <property type="entry name" value="HJ-resolvase_A22"/>
</dbReference>
<keyword evidence="5" id="KW-0378">Hydrolase</keyword>
<evidence type="ECO:0000313" key="12">
    <source>
        <dbReference type="Proteomes" id="UP000318205"/>
    </source>
</evidence>
<reference evidence="10" key="3">
    <citation type="submission" date="2018-08" db="EMBL/GenBank/DDBJ databases">
        <authorList>
            <person name="Ferrada E.E."/>
            <person name="Latorre B.A."/>
        </authorList>
    </citation>
    <scope>NUCLEOTIDE SEQUENCE</scope>
    <source>
        <strain evidence="10">NSW</strain>
    </source>
</reference>
<organism evidence="9 12">
    <name type="scientific">Eastern grey kangaroopox virus</name>
    <dbReference type="NCBI Taxonomy" id="2042482"/>
    <lineage>
        <taxon>Viruses</taxon>
        <taxon>Varidnaviria</taxon>
        <taxon>Bamfordvirae</taxon>
        <taxon>Nucleocytoviricota</taxon>
        <taxon>Pokkesviricetes</taxon>
        <taxon>Chitovirales</taxon>
        <taxon>Poxviridae</taxon>
        <taxon>Chordopoxvirinae</taxon>
        <taxon>Macropopoxvirus</taxon>
        <taxon>Macropopoxvirus mgiganteuspox</taxon>
        <taxon>Eastern kangaroopox virus</taxon>
    </lineage>
</organism>
<dbReference type="GO" id="GO:0000287">
    <property type="term" value="F:magnesium ion binding"/>
    <property type="evidence" value="ECO:0007669"/>
    <property type="project" value="InterPro"/>
</dbReference>
<dbReference type="EMBL" id="MF661791">
    <property type="protein sequence ID" value="ATX75131.1"/>
    <property type="molecule type" value="Genomic_DNA"/>
</dbReference>
<evidence type="ECO:0000256" key="6">
    <source>
        <dbReference type="ARBA" id="ARBA00022842"/>
    </source>
</evidence>
<evidence type="ECO:0000256" key="1">
    <source>
        <dbReference type="ARBA" id="ARBA00001946"/>
    </source>
</evidence>
<dbReference type="GO" id="GO:0006281">
    <property type="term" value="P:DNA repair"/>
    <property type="evidence" value="ECO:0007669"/>
    <property type="project" value="UniProtKB-KW"/>
</dbReference>
<reference evidence="9 12" key="2">
    <citation type="journal article" date="2017" name="Virus Res.">
        <title>Complete genomic characterisation of two novel poxviruses (WKPV and EKPV) from western and eastern grey kangaroos.</title>
        <authorList>
            <person name="Bennett M."/>
            <person name="Tu S.L."/>
            <person name="Upton C."/>
            <person name="McArtor C."/>
            <person name="Gillett A."/>
            <person name="Laird T."/>
            <person name="O'Dea M."/>
        </authorList>
    </citation>
    <scope>NUCLEOTIDE SEQUENCE [LARGE SCALE GENOMIC DNA]</scope>
    <source>
        <strain evidence="9">Sunshine Coast</strain>
    </source>
</reference>
<name>A0A2C9DT91_9POXV</name>
<dbReference type="Proteomes" id="UP000318205">
    <property type="component" value="Segment"/>
</dbReference>
<dbReference type="Pfam" id="PF04848">
    <property type="entry name" value="Pox_A22"/>
    <property type="match status" value="1"/>
</dbReference>
<sequence length="160" mass="18102">MAANARSRREIVCAFDLGVRNPACACFIVDSERGVGLVSLEKLDWSRDWEHRVAEAVRRHSPDVVVLEKQMMGSSSAKFVYFIKGLLHGSDTRVVCRNPVMRGGRYRDRKRASVSLFLNRVAFLCREDAPVELLDALIKLDDVADSFNLGLNYIVKKMKN</sequence>
<dbReference type="SUPFAM" id="SSF53098">
    <property type="entry name" value="Ribonuclease H-like"/>
    <property type="match status" value="1"/>
</dbReference>
<evidence type="ECO:0000256" key="4">
    <source>
        <dbReference type="ARBA" id="ARBA00022763"/>
    </source>
</evidence>
<dbReference type="Proteomes" id="UP000318014">
    <property type="component" value="Genome"/>
</dbReference>